<dbReference type="InterPro" id="IPR007872">
    <property type="entry name" value="DPH_MB_dom"/>
</dbReference>
<dbReference type="InterPro" id="IPR036671">
    <property type="entry name" value="DPH_MB_sf"/>
</dbReference>
<dbReference type="SUPFAM" id="SSF144217">
    <property type="entry name" value="CSL zinc finger"/>
    <property type="match status" value="1"/>
</dbReference>
<gene>
    <name evidence="9" type="ORF">M5K25_022004</name>
</gene>
<dbReference type="FunFam" id="3.10.660.10:FF:000001">
    <property type="entry name" value="Diphthamide biosynthesis 3"/>
    <property type="match status" value="1"/>
</dbReference>
<dbReference type="AlphaFoldDB" id="A0ABD0UBB1"/>
<name>A0ABD0UBB1_DENTH</name>
<dbReference type="PROSITE" id="PS51074">
    <property type="entry name" value="DPH_MB"/>
    <property type="match status" value="1"/>
</dbReference>
<reference evidence="9 10" key="1">
    <citation type="journal article" date="2024" name="Plant Biotechnol. J.">
        <title>Dendrobium thyrsiflorum genome and its molecular insights into genes involved in important horticultural traits.</title>
        <authorList>
            <person name="Chen B."/>
            <person name="Wang J.Y."/>
            <person name="Zheng P.J."/>
            <person name="Li K.L."/>
            <person name="Liang Y.M."/>
            <person name="Chen X.F."/>
            <person name="Zhang C."/>
            <person name="Zhao X."/>
            <person name="He X."/>
            <person name="Zhang G.Q."/>
            <person name="Liu Z.J."/>
            <person name="Xu Q."/>
        </authorList>
    </citation>
    <scope>NUCLEOTIDE SEQUENCE [LARGE SCALE GENOMIC DNA]</scope>
    <source>
        <strain evidence="9">GZMU011</strain>
    </source>
</reference>
<evidence type="ECO:0000259" key="8">
    <source>
        <dbReference type="PROSITE" id="PS51074"/>
    </source>
</evidence>
<organism evidence="9 10">
    <name type="scientific">Dendrobium thyrsiflorum</name>
    <name type="common">Pinecone-like raceme dendrobium</name>
    <name type="synonym">Orchid</name>
    <dbReference type="NCBI Taxonomy" id="117978"/>
    <lineage>
        <taxon>Eukaryota</taxon>
        <taxon>Viridiplantae</taxon>
        <taxon>Streptophyta</taxon>
        <taxon>Embryophyta</taxon>
        <taxon>Tracheophyta</taxon>
        <taxon>Spermatophyta</taxon>
        <taxon>Magnoliopsida</taxon>
        <taxon>Liliopsida</taxon>
        <taxon>Asparagales</taxon>
        <taxon>Orchidaceae</taxon>
        <taxon>Epidendroideae</taxon>
        <taxon>Malaxideae</taxon>
        <taxon>Dendrobiinae</taxon>
        <taxon>Dendrobium</taxon>
    </lineage>
</organism>
<dbReference type="Pfam" id="PF05207">
    <property type="entry name" value="Zn_ribbon_CSL"/>
    <property type="match status" value="1"/>
</dbReference>
<evidence type="ECO:0000256" key="7">
    <source>
        <dbReference type="ARBA" id="ARBA00048125"/>
    </source>
</evidence>
<dbReference type="Gene3D" id="3.10.660.10">
    <property type="entry name" value="DPH Zinc finger"/>
    <property type="match status" value="1"/>
</dbReference>
<dbReference type="InterPro" id="IPR044248">
    <property type="entry name" value="DPH3/4-like"/>
</dbReference>
<dbReference type="EMBL" id="JANQDX010000017">
    <property type="protein sequence ID" value="KAL0907587.1"/>
    <property type="molecule type" value="Genomic_DNA"/>
</dbReference>
<comment type="catalytic activity">
    <reaction evidence="5">
        <text>[3Fe-4S](1+)-[protein] + Fe(2+)-[Dph3] = [3Fe-4S](0)-[protein] + Fe(3+)-[Dph3]</text>
        <dbReference type="Rhea" id="RHEA:71235"/>
        <dbReference type="Rhea" id="RHEA-COMP:17996"/>
        <dbReference type="Rhea" id="RHEA-COMP:17997"/>
        <dbReference type="Rhea" id="RHEA-COMP:18002"/>
        <dbReference type="Rhea" id="RHEA-COMP:18003"/>
        <dbReference type="ChEBI" id="CHEBI:29033"/>
        <dbReference type="ChEBI" id="CHEBI:29034"/>
        <dbReference type="ChEBI" id="CHEBI:33751"/>
        <dbReference type="ChEBI" id="CHEBI:47402"/>
        <dbReference type="ChEBI" id="CHEBI:83228"/>
    </reaction>
</comment>
<evidence type="ECO:0000256" key="3">
    <source>
        <dbReference type="ARBA" id="ARBA00023004"/>
    </source>
</evidence>
<keyword evidence="3" id="KW-0408">Iron</keyword>
<dbReference type="PANTHER" id="PTHR21454:SF31">
    <property type="entry name" value="DIPHTHAMIDE BIOSYNTHESIS PROTEIN 3"/>
    <property type="match status" value="1"/>
</dbReference>
<protein>
    <recommendedName>
        <fullName evidence="6">Diphthamide biosynthesis protein 3</fullName>
    </recommendedName>
</protein>
<evidence type="ECO:0000256" key="5">
    <source>
        <dbReference type="ARBA" id="ARBA00036267"/>
    </source>
</evidence>
<accession>A0ABD0UBB1</accession>
<sequence>MSAVGKSIISSGVGRVEMGKLQTVGGSTRMRSQGKGQDGFVTDGLPLLFRFGPIFSRASLISRSIVFPSVGVPPEYIYFDFSTPLITEARRRSSEMSYDDVEIEDMEWSEELQAFTYPCPCGDLFQITKEELRIGEEIARCPSCSLYITVIYNPDDFRDSAEERPPSEQLQPIAVS</sequence>
<comment type="caution">
    <text evidence="9">The sequence shown here is derived from an EMBL/GenBank/DDBJ whole genome shotgun (WGS) entry which is preliminary data.</text>
</comment>
<evidence type="ECO:0000313" key="9">
    <source>
        <dbReference type="EMBL" id="KAL0907587.1"/>
    </source>
</evidence>
<evidence type="ECO:0000313" key="10">
    <source>
        <dbReference type="Proteomes" id="UP001552299"/>
    </source>
</evidence>
<evidence type="ECO:0000256" key="4">
    <source>
        <dbReference type="ARBA" id="ARBA00024032"/>
    </source>
</evidence>
<keyword evidence="10" id="KW-1185">Reference proteome</keyword>
<proteinExistence type="inferred from homology"/>
<evidence type="ECO:0000256" key="1">
    <source>
        <dbReference type="ARBA" id="ARBA00005156"/>
    </source>
</evidence>
<evidence type="ECO:0000256" key="2">
    <source>
        <dbReference type="ARBA" id="ARBA00022723"/>
    </source>
</evidence>
<dbReference type="PANTHER" id="PTHR21454">
    <property type="entry name" value="DPH3 HOMOLOG-RELATED"/>
    <property type="match status" value="1"/>
</dbReference>
<feature type="domain" description="DPH-type MB" evidence="8">
    <location>
        <begin position="97"/>
        <end position="153"/>
    </location>
</feature>
<comment type="catalytic activity">
    <reaction evidence="7">
        <text>2 [3Fe-4S](0)-[protein] + 2 Fe(2+)-[Dph3] + NADH = 2 [4Fe-4S](1+)-[protein] + 2 [Dph3] + NAD(+) + H(+)</text>
        <dbReference type="Rhea" id="RHEA:71239"/>
        <dbReference type="Rhea" id="RHEA-COMP:17997"/>
        <dbReference type="Rhea" id="RHEA-COMP:17998"/>
        <dbReference type="Rhea" id="RHEA-COMP:18001"/>
        <dbReference type="Rhea" id="RHEA-COMP:18002"/>
        <dbReference type="ChEBI" id="CHEBI:15378"/>
        <dbReference type="ChEBI" id="CHEBI:29033"/>
        <dbReference type="ChEBI" id="CHEBI:33723"/>
        <dbReference type="ChEBI" id="CHEBI:47402"/>
        <dbReference type="ChEBI" id="CHEBI:57540"/>
        <dbReference type="ChEBI" id="CHEBI:57945"/>
        <dbReference type="ChEBI" id="CHEBI:83228"/>
    </reaction>
</comment>
<keyword evidence="2" id="KW-0479">Metal-binding</keyword>
<comment type="pathway">
    <text evidence="1">Protein modification; peptidyl-diphthamide biosynthesis.</text>
</comment>
<dbReference type="GO" id="GO:0046872">
    <property type="term" value="F:metal ion binding"/>
    <property type="evidence" value="ECO:0007669"/>
    <property type="project" value="UniProtKB-KW"/>
</dbReference>
<dbReference type="Proteomes" id="UP001552299">
    <property type="component" value="Unassembled WGS sequence"/>
</dbReference>
<evidence type="ECO:0000256" key="6">
    <source>
        <dbReference type="ARBA" id="ARBA00041070"/>
    </source>
</evidence>
<comment type="similarity">
    <text evidence="4">Belongs to the DPH3 family.</text>
</comment>